<sequence length="792" mass="81597">MKRKLPFGSGPRRLLGPLAALLGLALPLAEAATIPTNTSVYFQTSGRERAPTIGDWYTSKTSGNSDTNRFHRFDITITQDQLDLAGGSVTLTVNDAESTAGGTPNDEVTVPSDPTRFTLRSEGATMPDSGGSLLKQQTYPSGSANGQTFTYAFTTPGKYVLFSETGAYPISKDATATLNDDDNSFTFTLGTADFSPVLGEYQSTIQASSTTSFDAYFYVAPGTAGPLYLRNFDLDNGGTVTYYRPDGTSVSGTASNNGVWNGGGSLNAGGDSVATDGVSGWWRIAVTGWTADNQTFFQANDGINGNRLPLVYVSPVNLDLTKTVSNAAPLEGDNVTYTVTLTNPAGGVGATGIRVSDLLPSGLTYVSSTVAVPANSTGSYDKTTGVWKVRNLSAGATATLSIQATVVNRGSVTNTATLTSVDQPFTPKSAKVPLTATNRPPVAKDDTATTPANTPVSVNVVSNDTGYSPGTVNAATVDLDPSTSGIQTTRTVAGQGTYTVNASGVVTFTPVSGFTGTTAIPYTVQDNDGLTSNPATLTVTVIPAADLSVTKTGPAYAKPGTDMTYTITVKNNSTATAASNVTVTDTLPAPVTYKNSTPAAAVSGGQVLTWTLTSLAANTTQTYTVTVTAPSATTLETAPAARSLTNNVKVSSTNDPDSTNNAASATTDMVSSRLVKQVRNVTADDRDNKGTARFASSAAGRPTEVLEYCITFNNFGGADLPNYAVSDGVPSNTTYVTGSAAVTPAGTATFDSAATTWNDGTANRTVNGVVTAKVGRLAAGAQGQLCFRATIR</sequence>
<dbReference type="InterPro" id="IPR001434">
    <property type="entry name" value="OmcB-like_DUF11"/>
</dbReference>
<dbReference type="eggNOG" id="COG1361">
    <property type="taxonomic scope" value="Bacteria"/>
</dbReference>
<organism evidence="4 5">
    <name type="scientific">Deinococcus phoenicis</name>
    <dbReference type="NCBI Taxonomy" id="1476583"/>
    <lineage>
        <taxon>Bacteria</taxon>
        <taxon>Thermotogati</taxon>
        <taxon>Deinococcota</taxon>
        <taxon>Deinococci</taxon>
        <taxon>Deinococcales</taxon>
        <taxon>Deinococcaceae</taxon>
        <taxon>Deinococcus</taxon>
    </lineage>
</organism>
<dbReference type="PANTHER" id="PTHR34819:SF3">
    <property type="entry name" value="CELL SURFACE PROTEIN"/>
    <property type="match status" value="1"/>
</dbReference>
<dbReference type="Pfam" id="PF01345">
    <property type="entry name" value="DUF11"/>
    <property type="match status" value="2"/>
</dbReference>
<dbReference type="Pfam" id="PF17963">
    <property type="entry name" value="Big_9"/>
    <property type="match status" value="1"/>
</dbReference>
<dbReference type="Gene3D" id="2.60.40.2810">
    <property type="match status" value="1"/>
</dbReference>
<proteinExistence type="predicted"/>
<accession>A0A016QLQ3</accession>
<evidence type="ECO:0000259" key="3">
    <source>
        <dbReference type="Pfam" id="PF01345"/>
    </source>
</evidence>
<dbReference type="OrthoDB" id="51125at2"/>
<dbReference type="EMBL" id="JHAC01000053">
    <property type="protein sequence ID" value="EYB66988.1"/>
    <property type="molecule type" value="Genomic_DNA"/>
</dbReference>
<feature type="domain" description="DUF11" evidence="3">
    <location>
        <begin position="546"/>
        <end position="666"/>
    </location>
</feature>
<feature type="region of interest" description="Disordered" evidence="1">
    <location>
        <begin position="648"/>
        <end position="667"/>
    </location>
</feature>
<keyword evidence="5" id="KW-1185">Reference proteome</keyword>
<dbReference type="NCBIfam" id="TIGR01451">
    <property type="entry name" value="B_ant_repeat"/>
    <property type="match status" value="3"/>
</dbReference>
<dbReference type="PANTHER" id="PTHR34819">
    <property type="entry name" value="LARGE CYSTEINE-RICH PERIPLASMIC PROTEIN OMCB"/>
    <property type="match status" value="1"/>
</dbReference>
<dbReference type="AlphaFoldDB" id="A0A016QLQ3"/>
<name>A0A016QLQ3_9DEIO</name>
<feature type="signal peptide" evidence="2">
    <location>
        <begin position="1"/>
        <end position="31"/>
    </location>
</feature>
<evidence type="ECO:0000256" key="2">
    <source>
        <dbReference type="SAM" id="SignalP"/>
    </source>
</evidence>
<evidence type="ECO:0000313" key="4">
    <source>
        <dbReference type="EMBL" id="EYB66988.1"/>
    </source>
</evidence>
<feature type="chain" id="PRO_5001485414" description="DUF11 domain-containing protein" evidence="2">
    <location>
        <begin position="32"/>
        <end position="792"/>
    </location>
</feature>
<gene>
    <name evidence="4" type="ORF">DEIPH_ctg055orf0018</name>
</gene>
<reference evidence="4 5" key="1">
    <citation type="submission" date="2014-03" db="EMBL/GenBank/DDBJ databases">
        <title>Draft genome sequence of Deinococcus phoenicis 1P10ME.</title>
        <authorList>
            <person name="Stepanov V.G."/>
            <person name="Vaishampayan P."/>
            <person name="Venkateswaran K."/>
            <person name="Fox G.E."/>
        </authorList>
    </citation>
    <scope>NUCLEOTIDE SEQUENCE [LARGE SCALE GENOMIC DNA]</scope>
    <source>
        <strain evidence="4 5">1P10ME</strain>
    </source>
</reference>
<dbReference type="Proteomes" id="UP000020492">
    <property type="component" value="Unassembled WGS sequence"/>
</dbReference>
<dbReference type="InterPro" id="IPR051172">
    <property type="entry name" value="Chlamydia_OmcB"/>
</dbReference>
<dbReference type="Gene3D" id="2.60.40.740">
    <property type="match status" value="2"/>
</dbReference>
<dbReference type="InterPro" id="IPR026466">
    <property type="entry name" value="Fim_isopep_form_D2_dom"/>
</dbReference>
<dbReference type="NCBIfam" id="TIGR04226">
    <property type="entry name" value="RrgB_K2N_iso_D2"/>
    <property type="match status" value="1"/>
</dbReference>
<keyword evidence="2" id="KW-0732">Signal</keyword>
<evidence type="ECO:0000313" key="5">
    <source>
        <dbReference type="Proteomes" id="UP000020492"/>
    </source>
</evidence>
<dbReference type="InterPro" id="IPR047589">
    <property type="entry name" value="DUF11_rpt"/>
</dbReference>
<dbReference type="PATRIC" id="fig|1476583.3.peg.2986"/>
<evidence type="ECO:0000256" key="1">
    <source>
        <dbReference type="SAM" id="MobiDB-lite"/>
    </source>
</evidence>
<comment type="caution">
    <text evidence="4">The sequence shown here is derived from an EMBL/GenBank/DDBJ whole genome shotgun (WGS) entry which is preliminary data.</text>
</comment>
<dbReference type="STRING" id="1476583.DEIPH_ctg055orf0018"/>
<feature type="domain" description="DUF11" evidence="3">
    <location>
        <begin position="318"/>
        <end position="422"/>
    </location>
</feature>
<feature type="region of interest" description="Disordered" evidence="1">
    <location>
        <begin position="429"/>
        <end position="453"/>
    </location>
</feature>
<protein>
    <recommendedName>
        <fullName evidence="3">DUF11 domain-containing protein</fullName>
    </recommendedName>
</protein>
<dbReference type="RefSeq" id="WP_161636076.1">
    <property type="nucleotide sequence ID" value="NZ_JHAC01000053.1"/>
</dbReference>